<evidence type="ECO:0000313" key="2">
    <source>
        <dbReference type="Proteomes" id="UP000325002"/>
    </source>
</evidence>
<proteinExistence type="predicted"/>
<dbReference type="EMBL" id="SAYD01000018">
    <property type="protein sequence ID" value="TXJ38757.1"/>
    <property type="molecule type" value="Genomic_DNA"/>
</dbReference>
<reference evidence="1 2" key="1">
    <citation type="journal article" date="1992" name="Lakartidningen">
        <title>[Penicillin V and not amoxicillin is the first choice preparation in acute otitis].</title>
        <authorList>
            <person name="Kamme C."/>
            <person name="Lundgren K."/>
            <person name="Prellner K."/>
        </authorList>
    </citation>
    <scope>NUCLEOTIDE SEQUENCE [LARGE SCALE GENOMIC DNA]</scope>
    <source>
        <strain evidence="1 2">PC3997IV</strain>
    </source>
</reference>
<evidence type="ECO:0000313" key="1">
    <source>
        <dbReference type="EMBL" id="TXJ38757.1"/>
    </source>
</evidence>
<protein>
    <submittedName>
        <fullName evidence="1">Uncharacterized protein</fullName>
    </submittedName>
</protein>
<dbReference type="RefSeq" id="WP_147778424.1">
    <property type="nucleotide sequence ID" value="NZ_SAYD01000018.1"/>
</dbReference>
<dbReference type="AlphaFoldDB" id="A0A5C8EL85"/>
<organism evidence="1 2">
    <name type="scientific">Brachyspira aalborgi</name>
    <dbReference type="NCBI Taxonomy" id="29522"/>
    <lineage>
        <taxon>Bacteria</taxon>
        <taxon>Pseudomonadati</taxon>
        <taxon>Spirochaetota</taxon>
        <taxon>Spirochaetia</taxon>
        <taxon>Brachyspirales</taxon>
        <taxon>Brachyspiraceae</taxon>
        <taxon>Brachyspira</taxon>
    </lineage>
</organism>
<accession>A0A5C8EL85</accession>
<comment type="caution">
    <text evidence="1">The sequence shown here is derived from an EMBL/GenBank/DDBJ whole genome shotgun (WGS) entry which is preliminary data.</text>
</comment>
<sequence>MNENEFIFELLSSVLTAIFEKKVIIKYADKKLDIYITGVGGCVLDISENSNIIVRQCDISEEMLNKIKTYINNLFIS</sequence>
<dbReference type="Proteomes" id="UP000325002">
    <property type="component" value="Unassembled WGS sequence"/>
</dbReference>
<gene>
    <name evidence="1" type="ORF">EPJ81_06400</name>
</gene>
<name>A0A5C8EL85_9SPIR</name>